<dbReference type="EMBL" id="CP107020">
    <property type="protein sequence ID" value="UYG15787.1"/>
    <property type="molecule type" value="Genomic_DNA"/>
</dbReference>
<reference evidence="1" key="1">
    <citation type="submission" date="2022-10" db="EMBL/GenBank/DDBJ databases">
        <title>Whole-Genome Sequencing of Brachybacterium huguangmaarense BRM-3, Isolated from Betula schmidtii.</title>
        <authorList>
            <person name="Haam D."/>
        </authorList>
    </citation>
    <scope>NUCLEOTIDE SEQUENCE</scope>
    <source>
        <strain evidence="1">BRM-3</strain>
    </source>
</reference>
<organism evidence="1 2">
    <name type="scientific">Brachybacterium huguangmaarense</name>
    <dbReference type="NCBI Taxonomy" id="1652028"/>
    <lineage>
        <taxon>Bacteria</taxon>
        <taxon>Bacillati</taxon>
        <taxon>Actinomycetota</taxon>
        <taxon>Actinomycetes</taxon>
        <taxon>Micrococcales</taxon>
        <taxon>Dermabacteraceae</taxon>
        <taxon>Brachybacterium</taxon>
    </lineage>
</organism>
<evidence type="ECO:0000313" key="1">
    <source>
        <dbReference type="EMBL" id="UYG15787.1"/>
    </source>
</evidence>
<dbReference type="RefSeq" id="WP_263593001.1">
    <property type="nucleotide sequence ID" value="NZ_CP107020.1"/>
</dbReference>
<gene>
    <name evidence="1" type="ORF">BRM3_09025</name>
</gene>
<keyword evidence="2" id="KW-1185">Reference proteome</keyword>
<accession>A0ABY6FXY1</accession>
<dbReference type="Proteomes" id="UP001164305">
    <property type="component" value="Chromosome"/>
</dbReference>
<evidence type="ECO:0000313" key="2">
    <source>
        <dbReference type="Proteomes" id="UP001164305"/>
    </source>
</evidence>
<sequence>MTTKTNPTGRIMSRDEAAHALTMWWTDTLWLPFIETDDCDITGPGHQDRAAFAALVTAYDRDNAGDPNLYAHRAEQVGYRWVFMTEDEHGQWMYVRAAPTDEGAVPVTTLWGAR</sequence>
<protein>
    <recommendedName>
        <fullName evidence="3">SnoaL-like domain-containing protein</fullName>
    </recommendedName>
</protein>
<evidence type="ECO:0008006" key="3">
    <source>
        <dbReference type="Google" id="ProtNLM"/>
    </source>
</evidence>
<proteinExistence type="predicted"/>
<name>A0ABY6FXY1_9MICO</name>